<evidence type="ECO:0000313" key="4">
    <source>
        <dbReference type="Proteomes" id="UP000267223"/>
    </source>
</evidence>
<dbReference type="Gene3D" id="1.50.10.140">
    <property type="match status" value="1"/>
</dbReference>
<feature type="chain" id="PRO_5018296852" evidence="1">
    <location>
        <begin position="23"/>
        <end position="463"/>
    </location>
</feature>
<dbReference type="Pfam" id="PF10091">
    <property type="entry name" value="Glycoamylase"/>
    <property type="match status" value="1"/>
</dbReference>
<gene>
    <name evidence="3" type="ORF">EFY79_20745</name>
</gene>
<dbReference type="AlphaFoldDB" id="A0A3M9N2V1"/>
<reference evidence="3 4" key="1">
    <citation type="submission" date="2018-11" db="EMBL/GenBank/DDBJ databases">
        <title>Draft genome sequence of Ferruginibacter sp. BO-59.</title>
        <authorList>
            <person name="Im W.T."/>
        </authorList>
    </citation>
    <scope>NUCLEOTIDE SEQUENCE [LARGE SCALE GENOMIC DNA]</scope>
    <source>
        <strain evidence="3 4">BO-59</strain>
    </source>
</reference>
<dbReference type="InterPro" id="IPR016883">
    <property type="entry name" value="UCP028431"/>
</dbReference>
<accession>A0A3M9N2V1</accession>
<dbReference type="OrthoDB" id="5937621at2"/>
<dbReference type="RefSeq" id="WP_123122679.1">
    <property type="nucleotide sequence ID" value="NZ_RJJR01000028.1"/>
</dbReference>
<protein>
    <submittedName>
        <fullName evidence="3">Beta-glucosidase</fullName>
    </submittedName>
</protein>
<feature type="signal peptide" evidence="1">
    <location>
        <begin position="1"/>
        <end position="22"/>
    </location>
</feature>
<organism evidence="3 4">
    <name type="scientific">Hanamia caeni</name>
    <dbReference type="NCBI Taxonomy" id="2294116"/>
    <lineage>
        <taxon>Bacteria</taxon>
        <taxon>Pseudomonadati</taxon>
        <taxon>Bacteroidota</taxon>
        <taxon>Chitinophagia</taxon>
        <taxon>Chitinophagales</taxon>
        <taxon>Chitinophagaceae</taxon>
        <taxon>Hanamia</taxon>
    </lineage>
</organism>
<proteinExistence type="predicted"/>
<dbReference type="Proteomes" id="UP000267223">
    <property type="component" value="Unassembled WGS sequence"/>
</dbReference>
<comment type="caution">
    <text evidence="3">The sequence shown here is derived from an EMBL/GenBank/DDBJ whole genome shotgun (WGS) entry which is preliminary data.</text>
</comment>
<evidence type="ECO:0000256" key="1">
    <source>
        <dbReference type="SAM" id="SignalP"/>
    </source>
</evidence>
<name>A0A3M9N2V1_9BACT</name>
<evidence type="ECO:0000259" key="2">
    <source>
        <dbReference type="Pfam" id="PF10091"/>
    </source>
</evidence>
<sequence length="463" mass="52773">MKFNKITFCLFITIIIFSFKIATNNSKATFKANSDSLSTDSLLTLIQHQTFQYFWTGAEPNSGMAPERINMDGIYPQNDKNVVTAGGSGFGVMAILTGIHRGFITREEGFHRLEKIVNFLEKADRFHGAWPHWMHGETGKVKPFSKKDDGGDLVETAFMVQGLLCVRQYFKDGNIEEKKLAARVDKLWKEVDWNWYRNGQNVLYWHWSPDYGWQMNFPIHGYNECLILYVLAASSPTHGVPSSVYHEGWAENGKIKSPSKLFGYALQLHHQGAPNGGPLFWAHYSYLGLNPHGLKDKYADYWKENKNQTLINYEWCVHDSLGYKGYGPDSWGLTSSYSVKGYAGHAPSAERDLGVISPTAAISSIPYTPEKSIAAMKHWYSDMKDKLWGPYGFYDAFSETENWYPQKYLAIDQGPQVVMIENYRSGLLWRLFMSCHEVKSGLKKLGFQYQPGVSLQGAFKRSR</sequence>
<dbReference type="PIRSF" id="PIRSF028431">
    <property type="entry name" value="UCP028431"/>
    <property type="match status" value="1"/>
</dbReference>
<evidence type="ECO:0000313" key="3">
    <source>
        <dbReference type="EMBL" id="RNI32121.1"/>
    </source>
</evidence>
<dbReference type="EMBL" id="RJJR01000028">
    <property type="protein sequence ID" value="RNI32121.1"/>
    <property type="molecule type" value="Genomic_DNA"/>
</dbReference>
<keyword evidence="4" id="KW-1185">Reference proteome</keyword>
<keyword evidence="1" id="KW-0732">Signal</keyword>
<feature type="domain" description="Glycoamylase-like" evidence="2">
    <location>
        <begin position="216"/>
        <end position="435"/>
    </location>
</feature>
<dbReference type="InterPro" id="IPR019282">
    <property type="entry name" value="Glycoamylase-like_cons_dom"/>
</dbReference>